<dbReference type="RefSeq" id="WP_093170586.1">
    <property type="nucleotide sequence ID" value="NZ_FNCN01000010.1"/>
</dbReference>
<dbReference type="SUPFAM" id="SSF46894">
    <property type="entry name" value="C-terminal effector domain of the bipartite response regulators"/>
    <property type="match status" value="1"/>
</dbReference>
<dbReference type="CDD" id="cd06170">
    <property type="entry name" value="LuxR_C_like"/>
    <property type="match status" value="1"/>
</dbReference>
<sequence>MYVISREDCSGGIFDQALLGAGNTLKHPESIPTLIGRDVELGKLSALAEWTLTAGQGGSVTVTGGPGMGKTRLLEEVSRAAQSDFTVLWCCGAPSEVAVPFAGLHQILHPLQHRLKYLPDGHAAALNGVFGLSEPPKDRLSLPCATLALLTLAAEQKPLLLVIDDVQQLDEASLDSILFVSRRLYNVPVLVLIAAREHEPTYGRLQGLPEIRLSPLSPSDVGFLIKQVVGDLADPLVDRIIHESSGNPLVAIEIAASLAFSTGEGADMPDGLPCSVRLKSTFGRLISDLPDPTKRMLLIAAANDKRDVHTTFSATAALGIDTAAFAPAERSMVATVVDDELIFHPPFLRTIVYSNATFGERKTAHRALANATATTPYRHAYHLAAATYEPDEEVAKKITAGAGHARHMSGMVTALRALERATRLSQMPMTRFRFLIDAASCAWQAGRPSRAEALEKQVPCSTEDPYLFTAGGLLQGVVAYTSVNSGIARGVLLDRTSQAALVDPSIAAHLLLLAARVELSSGNRRNLRAIGRQLSELSLDPDHPARLFGEALKRLADKDLRQSGSVDISAVGLLRSLLAGEPTVWPAVLPHLPAMGGTAREAFAQAFRDLRSQGATGVLPLLAVSLLALEHFFGDWDDAEALGKEALLLANRLGQRAVAAEVQAMLALIAGARGQSERCRSLVDEALGNSSPREDHLTYAIAHWALGRAAMSTGDPHSAILHYSRVTSPKDNAYHYVISFLVSADLIECHVTVGQTEEAGKVLEQAQEWKLDSGAPHLLGPMLRARALLAADSSQCERLLSEAIAGSKGSLFEQGRAELLLGKRLRREKRIQDARRHLHSAVGVFTSLRAAPWLDQAAAELRSTGYSCQADSGDVPGCLSSLTPQELRVAQMASQGLTNPEIARRLSISSSTIRYHLSKIFQKLNITSRRQLLQADLFPRA</sequence>
<dbReference type="Gene3D" id="1.25.40.10">
    <property type="entry name" value="Tetratricopeptide repeat domain"/>
    <property type="match status" value="1"/>
</dbReference>
<dbReference type="SUPFAM" id="SSF52540">
    <property type="entry name" value="P-loop containing nucleoside triphosphate hydrolases"/>
    <property type="match status" value="1"/>
</dbReference>
<evidence type="ECO:0000256" key="1">
    <source>
        <dbReference type="ARBA" id="ARBA00022741"/>
    </source>
</evidence>
<dbReference type="InterPro" id="IPR036388">
    <property type="entry name" value="WH-like_DNA-bd_sf"/>
</dbReference>
<name>A0A1G7YQB5_9ACTN</name>
<dbReference type="SMART" id="SM00421">
    <property type="entry name" value="HTH_LUXR"/>
    <property type="match status" value="1"/>
</dbReference>
<keyword evidence="5" id="KW-1185">Reference proteome</keyword>
<keyword evidence="2" id="KW-0067">ATP-binding</keyword>
<dbReference type="Gene3D" id="3.40.50.300">
    <property type="entry name" value="P-loop containing nucleotide triphosphate hydrolases"/>
    <property type="match status" value="1"/>
</dbReference>
<dbReference type="GO" id="GO:0003677">
    <property type="term" value="F:DNA binding"/>
    <property type="evidence" value="ECO:0007669"/>
    <property type="project" value="InterPro"/>
</dbReference>
<keyword evidence="1" id="KW-0547">Nucleotide-binding</keyword>
<dbReference type="InterPro" id="IPR016032">
    <property type="entry name" value="Sig_transdc_resp-reg_C-effctor"/>
</dbReference>
<dbReference type="STRING" id="504805.SAMN05421505_11022"/>
<dbReference type="Gene3D" id="1.10.10.10">
    <property type="entry name" value="Winged helix-like DNA-binding domain superfamily/Winged helix DNA-binding domain"/>
    <property type="match status" value="1"/>
</dbReference>
<feature type="domain" description="HTH luxR-type" evidence="3">
    <location>
        <begin position="875"/>
        <end position="940"/>
    </location>
</feature>
<dbReference type="GO" id="GO:0004016">
    <property type="term" value="F:adenylate cyclase activity"/>
    <property type="evidence" value="ECO:0007669"/>
    <property type="project" value="TreeGrafter"/>
</dbReference>
<dbReference type="PRINTS" id="PR00038">
    <property type="entry name" value="HTHLUXR"/>
</dbReference>
<evidence type="ECO:0000313" key="5">
    <source>
        <dbReference type="Proteomes" id="UP000198923"/>
    </source>
</evidence>
<dbReference type="EMBL" id="FNCN01000010">
    <property type="protein sequence ID" value="SDG98641.1"/>
    <property type="molecule type" value="Genomic_DNA"/>
</dbReference>
<dbReference type="InterPro" id="IPR000792">
    <property type="entry name" value="Tscrpt_reg_LuxR_C"/>
</dbReference>
<dbReference type="InterPro" id="IPR011990">
    <property type="entry name" value="TPR-like_helical_dom_sf"/>
</dbReference>
<accession>A0A1G7YQB5</accession>
<reference evidence="4 5" key="1">
    <citation type="submission" date="2016-10" db="EMBL/GenBank/DDBJ databases">
        <authorList>
            <person name="de Groot N.N."/>
        </authorList>
    </citation>
    <scope>NUCLEOTIDE SEQUENCE [LARGE SCALE GENOMIC DNA]</scope>
    <source>
        <strain evidence="4 5">CPCC 201354</strain>
    </source>
</reference>
<dbReference type="PROSITE" id="PS50043">
    <property type="entry name" value="HTH_LUXR_2"/>
    <property type="match status" value="1"/>
</dbReference>
<evidence type="ECO:0000259" key="3">
    <source>
        <dbReference type="PROSITE" id="PS50043"/>
    </source>
</evidence>
<dbReference type="GO" id="GO:0005737">
    <property type="term" value="C:cytoplasm"/>
    <property type="evidence" value="ECO:0007669"/>
    <property type="project" value="TreeGrafter"/>
</dbReference>
<dbReference type="GO" id="GO:0006355">
    <property type="term" value="P:regulation of DNA-templated transcription"/>
    <property type="evidence" value="ECO:0007669"/>
    <property type="project" value="InterPro"/>
</dbReference>
<dbReference type="GO" id="GO:0005524">
    <property type="term" value="F:ATP binding"/>
    <property type="evidence" value="ECO:0007669"/>
    <property type="project" value="UniProtKB-KW"/>
</dbReference>
<organism evidence="4 5">
    <name type="scientific">Sinosporangium album</name>
    <dbReference type="NCBI Taxonomy" id="504805"/>
    <lineage>
        <taxon>Bacteria</taxon>
        <taxon>Bacillati</taxon>
        <taxon>Actinomycetota</taxon>
        <taxon>Actinomycetes</taxon>
        <taxon>Streptosporangiales</taxon>
        <taxon>Streptosporangiaceae</taxon>
        <taxon>Sinosporangium</taxon>
    </lineage>
</organism>
<dbReference type="SUPFAM" id="SSF48452">
    <property type="entry name" value="TPR-like"/>
    <property type="match status" value="1"/>
</dbReference>
<dbReference type="Pfam" id="PF00196">
    <property type="entry name" value="GerE"/>
    <property type="match status" value="1"/>
</dbReference>
<proteinExistence type="predicted"/>
<dbReference type="PANTHER" id="PTHR16305">
    <property type="entry name" value="TESTICULAR SOLUBLE ADENYLYL CYCLASE"/>
    <property type="match status" value="1"/>
</dbReference>
<evidence type="ECO:0000313" key="4">
    <source>
        <dbReference type="EMBL" id="SDG98641.1"/>
    </source>
</evidence>
<dbReference type="InterPro" id="IPR041664">
    <property type="entry name" value="AAA_16"/>
</dbReference>
<protein>
    <submittedName>
        <fullName evidence="4">Regulatory protein, luxR family</fullName>
    </submittedName>
</protein>
<dbReference type="Pfam" id="PF13191">
    <property type="entry name" value="AAA_16"/>
    <property type="match status" value="1"/>
</dbReference>
<dbReference type="PANTHER" id="PTHR16305:SF35">
    <property type="entry name" value="TRANSCRIPTIONAL ACTIVATOR DOMAIN"/>
    <property type="match status" value="1"/>
</dbReference>
<dbReference type="Proteomes" id="UP000198923">
    <property type="component" value="Unassembled WGS sequence"/>
</dbReference>
<evidence type="ECO:0000256" key="2">
    <source>
        <dbReference type="ARBA" id="ARBA00022840"/>
    </source>
</evidence>
<gene>
    <name evidence="4" type="ORF">SAMN05421505_11022</name>
</gene>
<dbReference type="AlphaFoldDB" id="A0A1G7YQB5"/>
<dbReference type="OrthoDB" id="483at2"/>
<dbReference type="InterPro" id="IPR027417">
    <property type="entry name" value="P-loop_NTPase"/>
</dbReference>